<dbReference type="AlphaFoldDB" id="A0A9D3W400"/>
<protein>
    <submittedName>
        <fullName evidence="2">Uncharacterized protein</fullName>
    </submittedName>
</protein>
<name>A0A9D3W400_9ROSI</name>
<sequence length="59" mass="6678">KMPPCTSRKRLALKRASDETSSAPLDHPTIIEYFEDSDALKKLTPILQPVRFKSPILLI</sequence>
<dbReference type="Proteomes" id="UP000828251">
    <property type="component" value="Unassembled WGS sequence"/>
</dbReference>
<reference evidence="2 3" key="1">
    <citation type="journal article" date="2021" name="Plant Biotechnol. J.">
        <title>Multi-omics assisted identification of the key and species-specific regulatory components of drought-tolerant mechanisms in Gossypium stocksii.</title>
        <authorList>
            <person name="Yu D."/>
            <person name="Ke L."/>
            <person name="Zhang D."/>
            <person name="Wu Y."/>
            <person name="Sun Y."/>
            <person name="Mei J."/>
            <person name="Sun J."/>
            <person name="Sun Y."/>
        </authorList>
    </citation>
    <scope>NUCLEOTIDE SEQUENCE [LARGE SCALE GENOMIC DNA]</scope>
    <source>
        <strain evidence="3">cv. E1</strain>
        <tissue evidence="2">Leaf</tissue>
    </source>
</reference>
<feature type="non-terminal residue" evidence="2">
    <location>
        <position position="1"/>
    </location>
</feature>
<proteinExistence type="predicted"/>
<feature type="region of interest" description="Disordered" evidence="1">
    <location>
        <begin position="1"/>
        <end position="24"/>
    </location>
</feature>
<gene>
    <name evidence="2" type="ORF">J1N35_011193</name>
</gene>
<keyword evidence="3" id="KW-1185">Reference proteome</keyword>
<evidence type="ECO:0000313" key="2">
    <source>
        <dbReference type="EMBL" id="KAH1107425.1"/>
    </source>
</evidence>
<evidence type="ECO:0000313" key="3">
    <source>
        <dbReference type="Proteomes" id="UP000828251"/>
    </source>
</evidence>
<dbReference type="EMBL" id="JAIQCV010000004">
    <property type="protein sequence ID" value="KAH1107425.1"/>
    <property type="molecule type" value="Genomic_DNA"/>
</dbReference>
<organism evidence="2 3">
    <name type="scientific">Gossypium stocksii</name>
    <dbReference type="NCBI Taxonomy" id="47602"/>
    <lineage>
        <taxon>Eukaryota</taxon>
        <taxon>Viridiplantae</taxon>
        <taxon>Streptophyta</taxon>
        <taxon>Embryophyta</taxon>
        <taxon>Tracheophyta</taxon>
        <taxon>Spermatophyta</taxon>
        <taxon>Magnoliopsida</taxon>
        <taxon>eudicotyledons</taxon>
        <taxon>Gunneridae</taxon>
        <taxon>Pentapetalae</taxon>
        <taxon>rosids</taxon>
        <taxon>malvids</taxon>
        <taxon>Malvales</taxon>
        <taxon>Malvaceae</taxon>
        <taxon>Malvoideae</taxon>
        <taxon>Gossypium</taxon>
    </lineage>
</organism>
<accession>A0A9D3W400</accession>
<comment type="caution">
    <text evidence="2">The sequence shown here is derived from an EMBL/GenBank/DDBJ whole genome shotgun (WGS) entry which is preliminary data.</text>
</comment>
<evidence type="ECO:0000256" key="1">
    <source>
        <dbReference type="SAM" id="MobiDB-lite"/>
    </source>
</evidence>